<proteinExistence type="predicted"/>
<sequence>MYDRVQSVMWLTIIVVIVSIVVCRGVTDTTSNYYDLSTYCKKTGETIKCKDMIHIISWFNLHPLGFRNGTNLEVIGTDPRKRAYLNPESYRGMHNWKRIRILDTNLDHLDPYSFEHMDNLESAHFINTGLEYIMANIFYDLPKLREVILTRNRLIALKFSVSNKCPMFKLLDVGDNKINFTSDESFFFEIGSILHINLNNNRLYTSFKNDMQHYPDRIRNLWYSHNKFTELRADWFRLRKNLRIVNFAYNQIEYVENNTFKDNPNLHTIILSYNKLTTIPMSLLPANFYPNLKYLAIDHNWIMGLDTTKKGPLKLLTNLKKISLAGNPFYCSCFQEVQNQINHLSLQEVCSEKETPEHTRDLCIIEAENYNTPCHLIPASENAENRENFLEENTALPVSFDSMYCALAEFINA</sequence>
<keyword evidence="1" id="KW-0433">Leucine-rich repeat</keyword>
<evidence type="ECO:0000256" key="3">
    <source>
        <dbReference type="SAM" id="Phobius"/>
    </source>
</evidence>
<dbReference type="PANTHER" id="PTHR45712">
    <property type="entry name" value="AGAP008170-PA"/>
    <property type="match status" value="1"/>
</dbReference>
<accession>A0A9N9XHU7</accession>
<keyword evidence="2" id="KW-0677">Repeat</keyword>
<dbReference type="Pfam" id="PF13855">
    <property type="entry name" value="LRR_8"/>
    <property type="match status" value="1"/>
</dbReference>
<evidence type="ECO:0000313" key="4">
    <source>
        <dbReference type="EMBL" id="CAG9840063.1"/>
    </source>
</evidence>
<dbReference type="AlphaFoldDB" id="A0A9N9XHU7"/>
<dbReference type="InterPro" id="IPR001611">
    <property type="entry name" value="Leu-rich_rpt"/>
</dbReference>
<keyword evidence="3" id="KW-0472">Membrane</keyword>
<dbReference type="EMBL" id="OU898283">
    <property type="protein sequence ID" value="CAG9840063.1"/>
    <property type="molecule type" value="Genomic_DNA"/>
</dbReference>
<evidence type="ECO:0000256" key="2">
    <source>
        <dbReference type="ARBA" id="ARBA00022737"/>
    </source>
</evidence>
<dbReference type="Gene3D" id="3.80.10.10">
    <property type="entry name" value="Ribonuclease Inhibitor"/>
    <property type="match status" value="2"/>
</dbReference>
<dbReference type="InterPro" id="IPR032675">
    <property type="entry name" value="LRR_dom_sf"/>
</dbReference>
<dbReference type="InterPro" id="IPR026906">
    <property type="entry name" value="LRR_5"/>
</dbReference>
<dbReference type="SUPFAM" id="SSF52058">
    <property type="entry name" value="L domain-like"/>
    <property type="match status" value="1"/>
</dbReference>
<dbReference type="PANTHER" id="PTHR45712:SF22">
    <property type="entry name" value="INSULIN-LIKE GROWTH FACTOR-BINDING PROTEIN COMPLEX ACID LABILE SUBUNIT"/>
    <property type="match status" value="1"/>
</dbReference>
<dbReference type="OrthoDB" id="676979at2759"/>
<gene>
    <name evidence="4" type="ORF">DIABBA_LOCUS12762</name>
</gene>
<reference evidence="4" key="1">
    <citation type="submission" date="2022-01" db="EMBL/GenBank/DDBJ databases">
        <authorList>
            <person name="King R."/>
        </authorList>
    </citation>
    <scope>NUCLEOTIDE SEQUENCE</scope>
</reference>
<name>A0A9N9XHU7_DIABA</name>
<feature type="transmembrane region" description="Helical" evidence="3">
    <location>
        <begin position="7"/>
        <end position="27"/>
    </location>
</feature>
<protein>
    <submittedName>
        <fullName evidence="4">Uncharacterized protein</fullName>
    </submittedName>
</protein>
<evidence type="ECO:0000256" key="1">
    <source>
        <dbReference type="ARBA" id="ARBA00022614"/>
    </source>
</evidence>
<keyword evidence="3" id="KW-1133">Transmembrane helix</keyword>
<organism evidence="4 5">
    <name type="scientific">Diabrotica balteata</name>
    <name type="common">Banded cucumber beetle</name>
    <dbReference type="NCBI Taxonomy" id="107213"/>
    <lineage>
        <taxon>Eukaryota</taxon>
        <taxon>Metazoa</taxon>
        <taxon>Ecdysozoa</taxon>
        <taxon>Arthropoda</taxon>
        <taxon>Hexapoda</taxon>
        <taxon>Insecta</taxon>
        <taxon>Pterygota</taxon>
        <taxon>Neoptera</taxon>
        <taxon>Endopterygota</taxon>
        <taxon>Coleoptera</taxon>
        <taxon>Polyphaga</taxon>
        <taxon>Cucujiformia</taxon>
        <taxon>Chrysomeloidea</taxon>
        <taxon>Chrysomelidae</taxon>
        <taxon>Galerucinae</taxon>
        <taxon>Diabroticina</taxon>
        <taxon>Diabroticites</taxon>
        <taxon>Diabrotica</taxon>
    </lineage>
</organism>
<dbReference type="Proteomes" id="UP001153709">
    <property type="component" value="Chromosome 8"/>
</dbReference>
<dbReference type="Pfam" id="PF13306">
    <property type="entry name" value="LRR_5"/>
    <property type="match status" value="1"/>
</dbReference>
<dbReference type="InterPro" id="IPR050333">
    <property type="entry name" value="SLRP"/>
</dbReference>
<keyword evidence="5" id="KW-1185">Reference proteome</keyword>
<evidence type="ECO:0000313" key="5">
    <source>
        <dbReference type="Proteomes" id="UP001153709"/>
    </source>
</evidence>
<keyword evidence="3" id="KW-0812">Transmembrane</keyword>